<keyword evidence="2" id="KW-1185">Reference proteome</keyword>
<protein>
    <submittedName>
        <fullName evidence="1">Uncharacterized protein</fullName>
    </submittedName>
</protein>
<accession>A0ACD0NSA2</accession>
<name>A0ACD0NSA2_9BASI</name>
<dbReference type="Proteomes" id="UP000245626">
    <property type="component" value="Unassembled WGS sequence"/>
</dbReference>
<gene>
    <name evidence="1" type="ORF">IE53DRAFT_333240</name>
</gene>
<evidence type="ECO:0000313" key="1">
    <source>
        <dbReference type="EMBL" id="PWN48707.1"/>
    </source>
</evidence>
<proteinExistence type="predicted"/>
<organism evidence="1 2">
    <name type="scientific">Violaceomyces palustris</name>
    <dbReference type="NCBI Taxonomy" id="1673888"/>
    <lineage>
        <taxon>Eukaryota</taxon>
        <taxon>Fungi</taxon>
        <taxon>Dikarya</taxon>
        <taxon>Basidiomycota</taxon>
        <taxon>Ustilaginomycotina</taxon>
        <taxon>Ustilaginomycetes</taxon>
        <taxon>Violaceomycetales</taxon>
        <taxon>Violaceomycetaceae</taxon>
        <taxon>Violaceomyces</taxon>
    </lineage>
</organism>
<evidence type="ECO:0000313" key="2">
    <source>
        <dbReference type="Proteomes" id="UP000245626"/>
    </source>
</evidence>
<sequence>MDRTMDEQRCKVEFPAFYDQIENNVRAWQAKGGITLKDVDDAQFGAADGWGFARIIIKDGQLYIREVREGNESRMSALLHLLYQAVTTDPSSARGGGEGSLPAIDMVISTADKDGIAAPAGWVMDKRVDEDPRNGRWLVPDFGFAGWPEAGIASYEEFLLLADKEERDHSWEKKDSRAFWRGFANFYATRKDLLQRTSLTINPSRSTWSDVRETSFHDVGEQFSEIVPMHEHCRRKYLIHSEGNSYSGRSKYLLACHSVTIAHPLEWTQHFHPALNSDPTSPEQNIVQLPGPLFNGLEEEVLRLREMDKSGLGTSQGKVTPLSQNSARRIADNARQVLRQRYLTPAATMCYTRAALKAYASVQEVKTWPESKIDGLRGPSPKDGPGGGVVPSGGKGKDMLKLGAKGDIEYGIWRLTGSIDWPPGPRMRRG</sequence>
<dbReference type="EMBL" id="KZ820154">
    <property type="protein sequence ID" value="PWN48707.1"/>
    <property type="molecule type" value="Genomic_DNA"/>
</dbReference>
<reference evidence="1 2" key="1">
    <citation type="journal article" date="2018" name="Mol. Biol. Evol.">
        <title>Broad Genomic Sampling Reveals a Smut Pathogenic Ancestry of the Fungal Clade Ustilaginomycotina.</title>
        <authorList>
            <person name="Kijpornyongpan T."/>
            <person name="Mondo S.J."/>
            <person name="Barry K."/>
            <person name="Sandor L."/>
            <person name="Lee J."/>
            <person name="Lipzen A."/>
            <person name="Pangilinan J."/>
            <person name="LaButti K."/>
            <person name="Hainaut M."/>
            <person name="Henrissat B."/>
            <person name="Grigoriev I.V."/>
            <person name="Spatafora J.W."/>
            <person name="Aime M.C."/>
        </authorList>
    </citation>
    <scope>NUCLEOTIDE SEQUENCE [LARGE SCALE GENOMIC DNA]</scope>
    <source>
        <strain evidence="1 2">SA 807</strain>
    </source>
</reference>